<dbReference type="Proteomes" id="UP000007799">
    <property type="component" value="Unassembled WGS sequence"/>
</dbReference>
<evidence type="ECO:0000313" key="3">
    <source>
        <dbReference type="Proteomes" id="UP000007799"/>
    </source>
</evidence>
<dbReference type="AlphaFoldDB" id="F2UQ62"/>
<accession>F2UQ62</accession>
<sequence length="250" mass="27643">MNQEHDAMLSQVSRRVLATAGPALRQQQRLLTVTVCGGGNAAHVAAGMFSNQGAEVKLFFSFERLEEILNTVHKHTKYSVGGHFLNTTLWCTNAIIHPGISYGIWHDWDGKPVAEQPLFYQNCNDFTANVLQTLSDEIQACRDVIAARTTADMSKWQPIAEYMVDVYGHVISDTSSLAKIFATNDAFRGLTAPCTQLDDGTFMPNFNTRYLTEEKIGHEYLVDGKIQGGDVSHSGCPQRFGIKTVEQLVG</sequence>
<dbReference type="EMBL" id="GL832988">
    <property type="protein sequence ID" value="EGD79731.1"/>
    <property type="molecule type" value="Genomic_DNA"/>
</dbReference>
<dbReference type="Pfam" id="PF02317">
    <property type="entry name" value="Octopine_DH"/>
    <property type="match status" value="1"/>
</dbReference>
<dbReference type="GeneID" id="16069215"/>
<dbReference type="InterPro" id="IPR051729">
    <property type="entry name" value="Opine/Lysopine_DH"/>
</dbReference>
<dbReference type="RefSeq" id="XP_004988680.1">
    <property type="nucleotide sequence ID" value="XM_004988623.1"/>
</dbReference>
<protein>
    <recommendedName>
        <fullName evidence="1">Opine dehydrogenase domain-containing protein</fullName>
    </recommendedName>
</protein>
<dbReference type="SUPFAM" id="SSF48179">
    <property type="entry name" value="6-phosphogluconate dehydrogenase C-terminal domain-like"/>
    <property type="match status" value="1"/>
</dbReference>
<feature type="domain" description="Opine dehydrogenase" evidence="1">
    <location>
        <begin position="82"/>
        <end position="214"/>
    </location>
</feature>
<dbReference type="OrthoDB" id="6058913at2759"/>
<dbReference type="PANTHER" id="PTHR38015:SF1">
    <property type="entry name" value="OPINE DEHYDROGENASE DOMAIN-CONTAINING PROTEIN"/>
    <property type="match status" value="1"/>
</dbReference>
<dbReference type="InterPro" id="IPR008927">
    <property type="entry name" value="6-PGluconate_DH-like_C_sf"/>
</dbReference>
<dbReference type="Gene3D" id="3.40.50.720">
    <property type="entry name" value="NAD(P)-binding Rossmann-like Domain"/>
    <property type="match status" value="1"/>
</dbReference>
<dbReference type="InParanoid" id="F2UQ62"/>
<proteinExistence type="predicted"/>
<evidence type="ECO:0000313" key="2">
    <source>
        <dbReference type="EMBL" id="EGD79731.1"/>
    </source>
</evidence>
<dbReference type="Gene3D" id="1.10.1040.10">
    <property type="entry name" value="N-(1-d-carboxylethyl)-l-norvaline Dehydrogenase, domain 2"/>
    <property type="match status" value="2"/>
</dbReference>
<dbReference type="GO" id="GO:0016491">
    <property type="term" value="F:oxidoreductase activity"/>
    <property type="evidence" value="ECO:0007669"/>
    <property type="project" value="InterPro"/>
</dbReference>
<reference evidence="2" key="1">
    <citation type="submission" date="2009-08" db="EMBL/GenBank/DDBJ databases">
        <title>Annotation of Salpingoeca rosetta.</title>
        <authorList>
            <consortium name="The Broad Institute Genome Sequencing Platform"/>
            <person name="Russ C."/>
            <person name="Cuomo C."/>
            <person name="Burger G."/>
            <person name="Gray M.W."/>
            <person name="Holland P.W.H."/>
            <person name="King N."/>
            <person name="Lang F.B.F."/>
            <person name="Roger A.J."/>
            <person name="Ruiz-Trillo I."/>
            <person name="Young S.K."/>
            <person name="Zeng Q."/>
            <person name="Gargeya S."/>
            <person name="Alvarado L."/>
            <person name="Berlin A."/>
            <person name="Chapman S.B."/>
            <person name="Chen Z."/>
            <person name="Freedman E."/>
            <person name="Gellesch M."/>
            <person name="Goldberg J."/>
            <person name="Griggs A."/>
            <person name="Gujja S."/>
            <person name="Heilman E."/>
            <person name="Heiman D."/>
            <person name="Howarth C."/>
            <person name="Mehta T."/>
            <person name="Neiman D."/>
            <person name="Pearson M."/>
            <person name="Roberts A."/>
            <person name="Saif S."/>
            <person name="Shea T."/>
            <person name="Shenoy N."/>
            <person name="Sisk P."/>
            <person name="Stolte C."/>
            <person name="Sykes S."/>
            <person name="White J."/>
            <person name="Yandava C."/>
            <person name="Haas B."/>
            <person name="Nusbaum C."/>
            <person name="Birren B."/>
        </authorList>
    </citation>
    <scope>NUCLEOTIDE SEQUENCE [LARGE SCALE GENOMIC DNA]</scope>
    <source>
        <strain evidence="2">ATCC 50818</strain>
    </source>
</reference>
<name>F2UQ62_SALR5</name>
<organism evidence="3">
    <name type="scientific">Salpingoeca rosetta (strain ATCC 50818 / BSB-021)</name>
    <dbReference type="NCBI Taxonomy" id="946362"/>
    <lineage>
        <taxon>Eukaryota</taxon>
        <taxon>Choanoflagellata</taxon>
        <taxon>Craspedida</taxon>
        <taxon>Salpingoecidae</taxon>
        <taxon>Salpingoeca</taxon>
    </lineage>
</organism>
<dbReference type="InterPro" id="IPR003421">
    <property type="entry name" value="Opine_DH"/>
</dbReference>
<keyword evidence="3" id="KW-1185">Reference proteome</keyword>
<evidence type="ECO:0000259" key="1">
    <source>
        <dbReference type="Pfam" id="PF02317"/>
    </source>
</evidence>
<gene>
    <name evidence="2" type="ORF">PTSG_10714</name>
</gene>
<dbReference type="InterPro" id="IPR013328">
    <property type="entry name" value="6PGD_dom2"/>
</dbReference>
<dbReference type="PANTHER" id="PTHR38015">
    <property type="entry name" value="BLR6086 PROTEIN"/>
    <property type="match status" value="1"/>
</dbReference>